<dbReference type="AlphaFoldDB" id="A0A4Z1C615"/>
<dbReference type="Gene3D" id="3.30.70.270">
    <property type="match status" value="1"/>
</dbReference>
<dbReference type="GO" id="GO:0005886">
    <property type="term" value="C:plasma membrane"/>
    <property type="evidence" value="ECO:0007669"/>
    <property type="project" value="TreeGrafter"/>
</dbReference>
<dbReference type="Pfam" id="PF05228">
    <property type="entry name" value="CHASE4"/>
    <property type="match status" value="1"/>
</dbReference>
<keyword evidence="4" id="KW-0472">Membrane</keyword>
<dbReference type="GO" id="GO:0043709">
    <property type="term" value="P:cell adhesion involved in single-species biofilm formation"/>
    <property type="evidence" value="ECO:0007669"/>
    <property type="project" value="TreeGrafter"/>
</dbReference>
<keyword evidence="4" id="KW-0812">Transmembrane</keyword>
<sequence>MSISTKTTLPIIFMAALLSLSAYFIQRNVVYPAFSEIELNYARDNIDRVVRRLEGELDTIDFTVYDWSSWDDTYSFMQDRNEAYIDSNLHPDTFWNYGIQIALFLDNSGDPFWAGIYDFNAEEGKTDLTDTHLDAVLPVANAFSRRIDLDADVDDQKAGGILQIGDLPVLFSMRPIYQSDGTGEPRGYVMFGQVLSEQRIETLSEQIVLDFQVEPVNRDNDSVASGAYRIEAVDDQTLRASKIMMIGGIPSLKTSVTLPRHITQLGSEITVYGISLFVLLTLFMSITLLLLFRVLVIRPVMDLKQDISKISSAMDYSLRAQIRNEDEIGALSQEFNSLLGIIESNNTELKKLTETDPLTGLFNRLAMDKRLRSAWNLLMRTGDPIAVMLIDIDHFKEYNDHYGHPAGDECLKSMAGILNKAAKRETDMVARFGGEEFLVMLPGTGTDAALEIAAELKEAVANANIEHARSSAAPHVSISIGVAAVIPSHHHIPSDLIQAADDALYQAKASGRNKALPATLDP</sequence>
<dbReference type="InterPro" id="IPR029787">
    <property type="entry name" value="Nucleotide_cyclase"/>
</dbReference>
<evidence type="ECO:0000259" key="5">
    <source>
        <dbReference type="PROSITE" id="PS50885"/>
    </source>
</evidence>
<dbReference type="SMART" id="SM00267">
    <property type="entry name" value="GGDEF"/>
    <property type="match status" value="1"/>
</dbReference>
<feature type="domain" description="GGDEF" evidence="6">
    <location>
        <begin position="383"/>
        <end position="520"/>
    </location>
</feature>
<evidence type="ECO:0000313" key="7">
    <source>
        <dbReference type="EMBL" id="TGN41000.1"/>
    </source>
</evidence>
<dbReference type="EC" id="2.7.7.65" evidence="2"/>
<accession>A0A4Z1C615</accession>
<dbReference type="PANTHER" id="PTHR45138">
    <property type="entry name" value="REGULATORY COMPONENTS OF SENSORY TRANSDUCTION SYSTEM"/>
    <property type="match status" value="1"/>
</dbReference>
<dbReference type="PROSITE" id="PS50885">
    <property type="entry name" value="HAMP"/>
    <property type="match status" value="1"/>
</dbReference>
<evidence type="ECO:0000313" key="8">
    <source>
        <dbReference type="Proteomes" id="UP000298325"/>
    </source>
</evidence>
<evidence type="ECO:0000259" key="6">
    <source>
        <dbReference type="PROSITE" id="PS50887"/>
    </source>
</evidence>
<reference evidence="7 8" key="1">
    <citation type="submission" date="2019-04" db="EMBL/GenBank/DDBJ databases">
        <authorList>
            <person name="Park S."/>
            <person name="Yoon J.-H."/>
        </authorList>
    </citation>
    <scope>NUCLEOTIDE SEQUENCE [LARGE SCALE GENOMIC DNA]</scope>
    <source>
        <strain evidence="7 8">HJM-18</strain>
    </source>
</reference>
<dbReference type="RefSeq" id="WP_135801388.1">
    <property type="nucleotide sequence ID" value="NZ_SRPF01000001.1"/>
</dbReference>
<comment type="cofactor">
    <cofactor evidence="1">
        <name>Mg(2+)</name>
        <dbReference type="ChEBI" id="CHEBI:18420"/>
    </cofactor>
</comment>
<dbReference type="InterPro" id="IPR050469">
    <property type="entry name" value="Diguanylate_Cyclase"/>
</dbReference>
<dbReference type="InterPro" id="IPR043128">
    <property type="entry name" value="Rev_trsase/Diguanyl_cyclase"/>
</dbReference>
<comment type="caution">
    <text evidence="7">The sequence shown here is derived from an EMBL/GenBank/DDBJ whole genome shotgun (WGS) entry which is preliminary data.</text>
</comment>
<dbReference type="InterPro" id="IPR000160">
    <property type="entry name" value="GGDEF_dom"/>
</dbReference>
<dbReference type="CDD" id="cd06225">
    <property type="entry name" value="HAMP"/>
    <property type="match status" value="1"/>
</dbReference>
<dbReference type="GO" id="GO:1902201">
    <property type="term" value="P:negative regulation of bacterial-type flagellum-dependent cell motility"/>
    <property type="evidence" value="ECO:0007669"/>
    <property type="project" value="TreeGrafter"/>
</dbReference>
<dbReference type="PROSITE" id="PS50887">
    <property type="entry name" value="GGDEF"/>
    <property type="match status" value="1"/>
</dbReference>
<dbReference type="NCBIfam" id="TIGR00254">
    <property type="entry name" value="GGDEF"/>
    <property type="match status" value="1"/>
</dbReference>
<dbReference type="FunFam" id="3.30.70.270:FF:000001">
    <property type="entry name" value="Diguanylate cyclase domain protein"/>
    <property type="match status" value="1"/>
</dbReference>
<feature type="transmembrane region" description="Helical" evidence="4">
    <location>
        <begin position="269"/>
        <end position="296"/>
    </location>
</feature>
<dbReference type="GO" id="GO:0052621">
    <property type="term" value="F:diguanylate cyclase activity"/>
    <property type="evidence" value="ECO:0007669"/>
    <property type="project" value="UniProtKB-EC"/>
</dbReference>
<dbReference type="SUPFAM" id="SSF55073">
    <property type="entry name" value="Nucleotide cyclase"/>
    <property type="match status" value="1"/>
</dbReference>
<proteinExistence type="predicted"/>
<organism evidence="7 8">
    <name type="scientific">Marinobacter confluentis</name>
    <dbReference type="NCBI Taxonomy" id="1697557"/>
    <lineage>
        <taxon>Bacteria</taxon>
        <taxon>Pseudomonadati</taxon>
        <taxon>Pseudomonadota</taxon>
        <taxon>Gammaproteobacteria</taxon>
        <taxon>Pseudomonadales</taxon>
        <taxon>Marinobacteraceae</taxon>
        <taxon>Marinobacter</taxon>
    </lineage>
</organism>
<keyword evidence="4" id="KW-1133">Transmembrane helix</keyword>
<name>A0A4Z1C615_9GAMM</name>
<evidence type="ECO:0000256" key="3">
    <source>
        <dbReference type="ARBA" id="ARBA00034247"/>
    </source>
</evidence>
<evidence type="ECO:0000256" key="2">
    <source>
        <dbReference type="ARBA" id="ARBA00012528"/>
    </source>
</evidence>
<dbReference type="Proteomes" id="UP000298325">
    <property type="component" value="Unassembled WGS sequence"/>
</dbReference>
<dbReference type="InterPro" id="IPR003660">
    <property type="entry name" value="HAMP_dom"/>
</dbReference>
<dbReference type="Gene3D" id="6.10.340.10">
    <property type="match status" value="1"/>
</dbReference>
<evidence type="ECO:0000256" key="4">
    <source>
        <dbReference type="SAM" id="Phobius"/>
    </source>
</evidence>
<dbReference type="PANTHER" id="PTHR45138:SF9">
    <property type="entry name" value="DIGUANYLATE CYCLASE DGCM-RELATED"/>
    <property type="match status" value="1"/>
</dbReference>
<dbReference type="GO" id="GO:0007165">
    <property type="term" value="P:signal transduction"/>
    <property type="evidence" value="ECO:0007669"/>
    <property type="project" value="InterPro"/>
</dbReference>
<gene>
    <name evidence="7" type="ORF">E5Q11_00135</name>
</gene>
<comment type="catalytic activity">
    <reaction evidence="3">
        <text>2 GTP = 3',3'-c-di-GMP + 2 diphosphate</text>
        <dbReference type="Rhea" id="RHEA:24898"/>
        <dbReference type="ChEBI" id="CHEBI:33019"/>
        <dbReference type="ChEBI" id="CHEBI:37565"/>
        <dbReference type="ChEBI" id="CHEBI:58805"/>
        <dbReference type="EC" id="2.7.7.65"/>
    </reaction>
</comment>
<dbReference type="OrthoDB" id="9812260at2"/>
<feature type="domain" description="HAMP" evidence="5">
    <location>
        <begin position="294"/>
        <end position="347"/>
    </location>
</feature>
<evidence type="ECO:0000256" key="1">
    <source>
        <dbReference type="ARBA" id="ARBA00001946"/>
    </source>
</evidence>
<dbReference type="InterPro" id="IPR007892">
    <property type="entry name" value="CHASE4"/>
</dbReference>
<dbReference type="CDD" id="cd01949">
    <property type="entry name" value="GGDEF"/>
    <property type="match status" value="1"/>
</dbReference>
<dbReference type="EMBL" id="SRPF01000001">
    <property type="protein sequence ID" value="TGN41000.1"/>
    <property type="molecule type" value="Genomic_DNA"/>
</dbReference>
<protein>
    <recommendedName>
        <fullName evidence="2">diguanylate cyclase</fullName>
        <ecNumber evidence="2">2.7.7.65</ecNumber>
    </recommendedName>
</protein>
<keyword evidence="8" id="KW-1185">Reference proteome</keyword>
<dbReference type="Pfam" id="PF00990">
    <property type="entry name" value="GGDEF"/>
    <property type="match status" value="1"/>
</dbReference>